<dbReference type="PANTHER" id="PTHR46016">
    <property type="entry name" value="ZINC FINGER, RING/FYVE/PHD-TYPE"/>
    <property type="match status" value="1"/>
</dbReference>
<name>A0A812IMZ0_SYMPI</name>
<evidence type="ECO:0000256" key="2">
    <source>
        <dbReference type="ARBA" id="ARBA00022771"/>
    </source>
</evidence>
<keyword evidence="8" id="KW-1185">Reference proteome</keyword>
<keyword evidence="5" id="KW-0175">Coiled coil</keyword>
<dbReference type="GO" id="GO:0008270">
    <property type="term" value="F:zinc ion binding"/>
    <property type="evidence" value="ECO:0007669"/>
    <property type="project" value="UniProtKB-KW"/>
</dbReference>
<protein>
    <submittedName>
        <fullName evidence="7">Rhp18 protein</fullName>
    </submittedName>
</protein>
<gene>
    <name evidence="7" type="primary">rhp18</name>
    <name evidence="7" type="ORF">SPIL2461_LOCUS379</name>
</gene>
<dbReference type="GO" id="GO:0000209">
    <property type="term" value="P:protein polyubiquitination"/>
    <property type="evidence" value="ECO:0007669"/>
    <property type="project" value="TreeGrafter"/>
</dbReference>
<keyword evidence="3" id="KW-0862">Zinc</keyword>
<evidence type="ECO:0000256" key="3">
    <source>
        <dbReference type="ARBA" id="ARBA00022833"/>
    </source>
</evidence>
<dbReference type="PROSITE" id="PS50089">
    <property type="entry name" value="ZF_RING_2"/>
    <property type="match status" value="1"/>
</dbReference>
<dbReference type="GO" id="GO:0061630">
    <property type="term" value="F:ubiquitin protein ligase activity"/>
    <property type="evidence" value="ECO:0007669"/>
    <property type="project" value="TreeGrafter"/>
</dbReference>
<dbReference type="InterPro" id="IPR013083">
    <property type="entry name" value="Znf_RING/FYVE/PHD"/>
</dbReference>
<evidence type="ECO:0000256" key="4">
    <source>
        <dbReference type="PROSITE-ProRule" id="PRU00175"/>
    </source>
</evidence>
<dbReference type="SUPFAM" id="SSF54236">
    <property type="entry name" value="Ubiquitin-like"/>
    <property type="match status" value="1"/>
</dbReference>
<evidence type="ECO:0000313" key="8">
    <source>
        <dbReference type="Proteomes" id="UP000649617"/>
    </source>
</evidence>
<dbReference type="AlphaFoldDB" id="A0A812IMZ0"/>
<organism evidence="7 8">
    <name type="scientific">Symbiodinium pilosum</name>
    <name type="common">Dinoflagellate</name>
    <dbReference type="NCBI Taxonomy" id="2952"/>
    <lineage>
        <taxon>Eukaryota</taxon>
        <taxon>Sar</taxon>
        <taxon>Alveolata</taxon>
        <taxon>Dinophyceae</taxon>
        <taxon>Suessiales</taxon>
        <taxon>Symbiodiniaceae</taxon>
        <taxon>Symbiodinium</taxon>
    </lineage>
</organism>
<accession>A0A812IMZ0</accession>
<reference evidence="7" key="1">
    <citation type="submission" date="2021-02" db="EMBL/GenBank/DDBJ databases">
        <authorList>
            <person name="Dougan E. K."/>
            <person name="Rhodes N."/>
            <person name="Thang M."/>
            <person name="Chan C."/>
        </authorList>
    </citation>
    <scope>NUCLEOTIDE SEQUENCE</scope>
</reference>
<dbReference type="OrthoDB" id="305238at2759"/>
<feature type="non-terminal residue" evidence="7">
    <location>
        <position position="257"/>
    </location>
</feature>
<feature type="coiled-coil region" evidence="5">
    <location>
        <begin position="132"/>
        <end position="221"/>
    </location>
</feature>
<dbReference type="PROSITE" id="PS00518">
    <property type="entry name" value="ZF_RING_1"/>
    <property type="match status" value="1"/>
</dbReference>
<proteinExistence type="predicted"/>
<dbReference type="InterPro" id="IPR029071">
    <property type="entry name" value="Ubiquitin-like_domsf"/>
</dbReference>
<evidence type="ECO:0000313" key="7">
    <source>
        <dbReference type="EMBL" id="CAE7157287.1"/>
    </source>
</evidence>
<dbReference type="Gene3D" id="3.30.40.10">
    <property type="entry name" value="Zinc/RING finger domain, C3HC4 (zinc finger)"/>
    <property type="match status" value="1"/>
</dbReference>
<keyword evidence="1" id="KW-0479">Metal-binding</keyword>
<dbReference type="InterPro" id="IPR001841">
    <property type="entry name" value="Znf_RING"/>
</dbReference>
<dbReference type="SUPFAM" id="SSF57850">
    <property type="entry name" value="RING/U-box"/>
    <property type="match status" value="1"/>
</dbReference>
<evidence type="ECO:0000256" key="5">
    <source>
        <dbReference type="SAM" id="Coils"/>
    </source>
</evidence>
<dbReference type="PANTHER" id="PTHR46016:SF1">
    <property type="entry name" value="RING-TYPE DOMAIN-CONTAINING PROTEIN"/>
    <property type="match status" value="1"/>
</dbReference>
<evidence type="ECO:0000256" key="1">
    <source>
        <dbReference type="ARBA" id="ARBA00022723"/>
    </source>
</evidence>
<dbReference type="SMART" id="SM00184">
    <property type="entry name" value="RING"/>
    <property type="match status" value="1"/>
</dbReference>
<evidence type="ECO:0000259" key="6">
    <source>
        <dbReference type="PROSITE" id="PS50089"/>
    </source>
</evidence>
<dbReference type="InterPro" id="IPR017907">
    <property type="entry name" value="Znf_RING_CS"/>
</dbReference>
<dbReference type="InterPro" id="IPR051438">
    <property type="entry name" value="RNF_E3_ubiq-protein_ligase"/>
</dbReference>
<sequence>MGLPDEQLLDPQAVSKALRCVICAEVFVKPVSSICQHVFCRACIERALQQHARCPTCRSPLNAWELQPNHLVQTLLDEVHVRCPRFGDSCGWTGPQEALPAHQSTCLVLQRSDLARKLAVEQRKVREQTSIIQDLKTQISQQERILADLRTQATRHKLQLAQARQQLREQDQQLTKKSRLMRAEVEAEVKLQLAAKAQAEAEEAEKRLQSLKSTHDELVQAFVKDPQGKTVVIKLDIQKPIEAIKNTIIEKTGCPEE</sequence>
<feature type="domain" description="RING-type" evidence="6">
    <location>
        <begin position="20"/>
        <end position="58"/>
    </location>
</feature>
<dbReference type="Pfam" id="PF13923">
    <property type="entry name" value="zf-C3HC4_2"/>
    <property type="match status" value="1"/>
</dbReference>
<comment type="caution">
    <text evidence="7">The sequence shown here is derived from an EMBL/GenBank/DDBJ whole genome shotgun (WGS) entry which is preliminary data.</text>
</comment>
<dbReference type="Proteomes" id="UP000649617">
    <property type="component" value="Unassembled WGS sequence"/>
</dbReference>
<dbReference type="EMBL" id="CAJNIZ010000261">
    <property type="protein sequence ID" value="CAE7157287.1"/>
    <property type="molecule type" value="Genomic_DNA"/>
</dbReference>
<keyword evidence="2 4" id="KW-0863">Zinc-finger</keyword>
<dbReference type="GO" id="GO:0006511">
    <property type="term" value="P:ubiquitin-dependent protein catabolic process"/>
    <property type="evidence" value="ECO:0007669"/>
    <property type="project" value="TreeGrafter"/>
</dbReference>